<reference evidence="2" key="1">
    <citation type="submission" date="2022-08" db="UniProtKB">
        <authorList>
            <consortium name="EnsemblMetazoa"/>
        </authorList>
    </citation>
    <scope>IDENTIFICATION</scope>
    <source>
        <strain evidence="2">05x7-T-G4-1.051#20</strain>
    </source>
</reference>
<dbReference type="AlphaFoldDB" id="A0A8W8IZ66"/>
<evidence type="ECO:0000256" key="1">
    <source>
        <dbReference type="SAM" id="MobiDB-lite"/>
    </source>
</evidence>
<dbReference type="Proteomes" id="UP000005408">
    <property type="component" value="Unassembled WGS sequence"/>
</dbReference>
<proteinExistence type="predicted"/>
<sequence>MSHYFGSPRLDPVRVKKEPVSPSEKDTHSTKKPTSKHGSQSSTKHSSSSSIMKRAKAEAARALIRLAEEEAALKEKVISA</sequence>
<accession>A0A8W8IZ66</accession>
<feature type="compositionally biased region" description="Basic and acidic residues" evidence="1">
    <location>
        <begin position="11"/>
        <end position="29"/>
    </location>
</feature>
<feature type="region of interest" description="Disordered" evidence="1">
    <location>
        <begin position="1"/>
        <end position="58"/>
    </location>
</feature>
<evidence type="ECO:0000313" key="2">
    <source>
        <dbReference type="EnsemblMetazoa" id="G16531.1:cds"/>
    </source>
</evidence>
<dbReference type="EnsemblMetazoa" id="G16531.1">
    <property type="protein sequence ID" value="G16531.1:cds"/>
    <property type="gene ID" value="G16531"/>
</dbReference>
<evidence type="ECO:0000313" key="3">
    <source>
        <dbReference type="Proteomes" id="UP000005408"/>
    </source>
</evidence>
<feature type="compositionally biased region" description="Low complexity" evidence="1">
    <location>
        <begin position="36"/>
        <end position="50"/>
    </location>
</feature>
<organism evidence="2 3">
    <name type="scientific">Magallana gigas</name>
    <name type="common">Pacific oyster</name>
    <name type="synonym">Crassostrea gigas</name>
    <dbReference type="NCBI Taxonomy" id="29159"/>
    <lineage>
        <taxon>Eukaryota</taxon>
        <taxon>Metazoa</taxon>
        <taxon>Spiralia</taxon>
        <taxon>Lophotrochozoa</taxon>
        <taxon>Mollusca</taxon>
        <taxon>Bivalvia</taxon>
        <taxon>Autobranchia</taxon>
        <taxon>Pteriomorphia</taxon>
        <taxon>Ostreida</taxon>
        <taxon>Ostreoidea</taxon>
        <taxon>Ostreidae</taxon>
        <taxon>Magallana</taxon>
    </lineage>
</organism>
<keyword evidence="3" id="KW-1185">Reference proteome</keyword>
<protein>
    <submittedName>
        <fullName evidence="2">Uncharacterized protein</fullName>
    </submittedName>
</protein>
<name>A0A8W8IZ66_MAGGI</name>